<dbReference type="PROSITE" id="PS50937">
    <property type="entry name" value="HTH_MERR_2"/>
    <property type="match status" value="1"/>
</dbReference>
<sequence>MEYTIKQAAEKMNLTAYTLRYYDKEGLLPFVERDSAGNRLFTENDIEWLGLICCLKNTGMPIRKIKKFIQGALEGEHTLQSRVEMLLEHRNAVLKQMEELNKNLEKINHKINYYSGCLDTYKSSQHSQAH</sequence>
<dbReference type="RefSeq" id="WP_080062991.1">
    <property type="nucleotide sequence ID" value="NZ_MZGX01000002.1"/>
</dbReference>
<accession>A0A1V4SQD1</accession>
<feature type="coiled-coil region" evidence="2">
    <location>
        <begin position="83"/>
        <end position="110"/>
    </location>
</feature>
<dbReference type="SUPFAM" id="SSF46955">
    <property type="entry name" value="Putative DNA-binding domain"/>
    <property type="match status" value="1"/>
</dbReference>
<dbReference type="Proteomes" id="UP000191554">
    <property type="component" value="Unassembled WGS sequence"/>
</dbReference>
<protein>
    <submittedName>
        <fullName evidence="4">HTH-type transcriptional regulator AdhR</fullName>
    </submittedName>
</protein>
<dbReference type="InterPro" id="IPR000551">
    <property type="entry name" value="MerR-type_HTH_dom"/>
</dbReference>
<evidence type="ECO:0000313" key="4">
    <source>
        <dbReference type="EMBL" id="OPX46054.1"/>
    </source>
</evidence>
<dbReference type="CDD" id="cd01109">
    <property type="entry name" value="HTH_YyaN"/>
    <property type="match status" value="1"/>
</dbReference>
<dbReference type="InterPro" id="IPR009061">
    <property type="entry name" value="DNA-bd_dom_put_sf"/>
</dbReference>
<name>A0A1V4SQD1_RUMHU</name>
<dbReference type="PANTHER" id="PTHR30204">
    <property type="entry name" value="REDOX-CYCLING DRUG-SENSING TRANSCRIPTIONAL ACTIVATOR SOXR"/>
    <property type="match status" value="1"/>
</dbReference>
<organism evidence="4 5">
    <name type="scientific">Ruminiclostridium hungatei</name>
    <name type="common">Clostridium hungatei</name>
    <dbReference type="NCBI Taxonomy" id="48256"/>
    <lineage>
        <taxon>Bacteria</taxon>
        <taxon>Bacillati</taxon>
        <taxon>Bacillota</taxon>
        <taxon>Clostridia</taxon>
        <taxon>Eubacteriales</taxon>
        <taxon>Oscillospiraceae</taxon>
        <taxon>Ruminiclostridium</taxon>
    </lineage>
</organism>
<dbReference type="InterPro" id="IPR047057">
    <property type="entry name" value="MerR_fam"/>
</dbReference>
<keyword evidence="2" id="KW-0175">Coiled coil</keyword>
<dbReference type="STRING" id="48256.CLHUN_05290"/>
<reference evidence="4 5" key="1">
    <citation type="submission" date="2017-03" db="EMBL/GenBank/DDBJ databases">
        <title>Genome sequence of Clostridium hungatei DSM 14427.</title>
        <authorList>
            <person name="Poehlein A."/>
            <person name="Daniel R."/>
        </authorList>
    </citation>
    <scope>NUCLEOTIDE SEQUENCE [LARGE SCALE GENOMIC DNA]</scope>
    <source>
        <strain evidence="4 5">DSM 14427</strain>
    </source>
</reference>
<dbReference type="Pfam" id="PF13411">
    <property type="entry name" value="MerR_1"/>
    <property type="match status" value="1"/>
</dbReference>
<comment type="caution">
    <text evidence="4">The sequence shown here is derived from an EMBL/GenBank/DDBJ whole genome shotgun (WGS) entry which is preliminary data.</text>
</comment>
<proteinExistence type="predicted"/>
<dbReference type="OrthoDB" id="9811174at2"/>
<dbReference type="EMBL" id="MZGX01000002">
    <property type="protein sequence ID" value="OPX46054.1"/>
    <property type="molecule type" value="Genomic_DNA"/>
</dbReference>
<gene>
    <name evidence="4" type="primary">adhR</name>
    <name evidence="4" type="ORF">CLHUN_05290</name>
</gene>
<evidence type="ECO:0000256" key="2">
    <source>
        <dbReference type="SAM" id="Coils"/>
    </source>
</evidence>
<keyword evidence="5" id="KW-1185">Reference proteome</keyword>
<dbReference type="AlphaFoldDB" id="A0A1V4SQD1"/>
<keyword evidence="1" id="KW-0238">DNA-binding</keyword>
<dbReference type="GO" id="GO:0003700">
    <property type="term" value="F:DNA-binding transcription factor activity"/>
    <property type="evidence" value="ECO:0007669"/>
    <property type="project" value="InterPro"/>
</dbReference>
<feature type="domain" description="HTH merR-type" evidence="3">
    <location>
        <begin position="1"/>
        <end position="71"/>
    </location>
</feature>
<dbReference type="GO" id="GO:0003677">
    <property type="term" value="F:DNA binding"/>
    <property type="evidence" value="ECO:0007669"/>
    <property type="project" value="UniProtKB-KW"/>
</dbReference>
<evidence type="ECO:0000313" key="5">
    <source>
        <dbReference type="Proteomes" id="UP000191554"/>
    </source>
</evidence>
<evidence type="ECO:0000256" key="1">
    <source>
        <dbReference type="ARBA" id="ARBA00023125"/>
    </source>
</evidence>
<dbReference type="PANTHER" id="PTHR30204:SF82">
    <property type="entry name" value="TRANSCRIPTIONAL REGULATOR, MERR FAMILY"/>
    <property type="match status" value="1"/>
</dbReference>
<dbReference type="SMART" id="SM00422">
    <property type="entry name" value="HTH_MERR"/>
    <property type="match status" value="1"/>
</dbReference>
<dbReference type="Gene3D" id="1.10.1660.10">
    <property type="match status" value="1"/>
</dbReference>
<evidence type="ECO:0000259" key="3">
    <source>
        <dbReference type="PROSITE" id="PS50937"/>
    </source>
</evidence>